<evidence type="ECO:0000313" key="3">
    <source>
        <dbReference type="EMBL" id="CRZ14118.1"/>
    </source>
</evidence>
<evidence type="ECO:0000256" key="1">
    <source>
        <dbReference type="SAM" id="MobiDB-lite"/>
    </source>
</evidence>
<feature type="compositionally biased region" description="Basic and acidic residues" evidence="1">
    <location>
        <begin position="64"/>
        <end position="74"/>
    </location>
</feature>
<dbReference type="Proteomes" id="UP000199147">
    <property type="component" value="Unassembled WGS sequence"/>
</dbReference>
<feature type="region of interest" description="Disordered" evidence="1">
    <location>
        <begin position="226"/>
        <end position="254"/>
    </location>
</feature>
<sequence length="254" mass="28775">MGRHSIPDPEDAPDEPDHGHVGDSGYSDEYERPRGDQSRRAGDDFDQPGPPPDHGYRDAPAYRQEPDYRDDRGYRAQPDYRAPQYADGDDEYESDYPEPYADYDEADFAEDDGYEDEYVDGYRGKYSDEYDTEYSDEYAADDDYADDQPTAQFGAVSEPPPPTTPTSRQRGDWDGGEWTGSHRAVESGRRGVSVGVIVALVTVVGVVGAMILWKFFGDALQRRGGRALRRRRTRRRGDRRPHDLLTHRGTGQHL</sequence>
<evidence type="ECO:0000256" key="2">
    <source>
        <dbReference type="SAM" id="Phobius"/>
    </source>
</evidence>
<protein>
    <submittedName>
        <fullName evidence="3">Uncharacterized protein</fullName>
    </submittedName>
</protein>
<dbReference type="STRING" id="146018.BN2156_00966"/>
<feature type="region of interest" description="Disordered" evidence="1">
    <location>
        <begin position="1"/>
        <end position="130"/>
    </location>
</feature>
<dbReference type="EMBL" id="CWKH01000001">
    <property type="protein sequence ID" value="CRZ14118.1"/>
    <property type="molecule type" value="Genomic_DNA"/>
</dbReference>
<keyword evidence="4" id="KW-1185">Reference proteome</keyword>
<organism evidence="3 4">
    <name type="scientific">Mycolicibacterium neworleansense</name>
    <dbReference type="NCBI Taxonomy" id="146018"/>
    <lineage>
        <taxon>Bacteria</taxon>
        <taxon>Bacillati</taxon>
        <taxon>Actinomycetota</taxon>
        <taxon>Actinomycetes</taxon>
        <taxon>Mycobacteriales</taxon>
        <taxon>Mycobacteriaceae</taxon>
        <taxon>Mycolicibacterium</taxon>
    </lineage>
</organism>
<dbReference type="AlphaFoldDB" id="A0A0H5RJB9"/>
<feature type="transmembrane region" description="Helical" evidence="2">
    <location>
        <begin position="192"/>
        <end position="216"/>
    </location>
</feature>
<feature type="compositionally biased region" description="Basic and acidic residues" evidence="1">
    <location>
        <begin position="29"/>
        <end position="43"/>
    </location>
</feature>
<feature type="compositionally biased region" description="Acidic residues" evidence="1">
    <location>
        <begin position="87"/>
        <end position="119"/>
    </location>
</feature>
<name>A0A0H5RJB9_9MYCO</name>
<evidence type="ECO:0000313" key="4">
    <source>
        <dbReference type="Proteomes" id="UP000199147"/>
    </source>
</evidence>
<feature type="compositionally biased region" description="Basic residues" evidence="1">
    <location>
        <begin position="226"/>
        <end position="239"/>
    </location>
</feature>
<keyword evidence="2" id="KW-0472">Membrane</keyword>
<gene>
    <name evidence="3" type="ORF">BN2156_00966</name>
</gene>
<accession>A0A0H5RJB9</accession>
<keyword evidence="2" id="KW-0812">Transmembrane</keyword>
<keyword evidence="2" id="KW-1133">Transmembrane helix</keyword>
<feature type="region of interest" description="Disordered" evidence="1">
    <location>
        <begin position="142"/>
        <end position="184"/>
    </location>
</feature>
<proteinExistence type="predicted"/>
<reference evidence="4" key="1">
    <citation type="submission" date="2015-07" db="EMBL/GenBank/DDBJ databases">
        <authorList>
            <person name="Urmite Genomes"/>
        </authorList>
    </citation>
    <scope>NUCLEOTIDE SEQUENCE [LARGE SCALE GENOMIC DNA]</scope>
    <source>
        <strain evidence="4">type strain: ATCC 49404</strain>
    </source>
</reference>